<dbReference type="GO" id="GO:0016787">
    <property type="term" value="F:hydrolase activity"/>
    <property type="evidence" value="ECO:0007669"/>
    <property type="project" value="UniProtKB-KW"/>
</dbReference>
<accession>A0A7S0YTF8</accession>
<dbReference type="InterPro" id="IPR029401">
    <property type="entry name" value="Nudix_N"/>
</dbReference>
<feature type="compositionally biased region" description="Basic and acidic residues" evidence="2">
    <location>
        <begin position="402"/>
        <end position="416"/>
    </location>
</feature>
<dbReference type="InterPro" id="IPR015797">
    <property type="entry name" value="NUDIX_hydrolase-like_dom_sf"/>
</dbReference>
<dbReference type="InterPro" id="IPR000086">
    <property type="entry name" value="NUDIX_hydrolase_dom"/>
</dbReference>
<dbReference type="Gene3D" id="2.20.70.10">
    <property type="match status" value="1"/>
</dbReference>
<dbReference type="InterPro" id="IPR020084">
    <property type="entry name" value="NUDIX_hydrolase_CS"/>
</dbReference>
<sequence length="446" mass="49203">MIPSSQQAIQKCLKKICNCHQIPIKSLNYVKKAQISYVQRLDNLKALDESTARHLTSASQQEMNEMTVKKHKGVDLPLVRSNSIASSHSCRDFSTFATFKSDPRAIEGDFGDEEKPSERFLRIQSKFCRVCGSGMKILKPSGDKEWRHVCSSCGFVDYFNPKMVVGCIVEHEGKILLCRRAIEPSYGLWTVPAGYMELNESTAEGAARETFEESTARVQHVSPYAHWDIPAIGQSYILFRARLAHPFTHAPGVESLETRLFSPEEIPFPLLAFNTVTESLRLYIDDMESGRFRMHYGVIRKVPVGGGGPLNPEPKEVGKGGIEADSAPRCSNSSSSSSSSNNNSGCDSNRNSSNKDDQRSHHHHTGKQDGASMGKGQSNAGDWGGMEEGSSEGMDAQNGISRIEKGADAGKKRDGKGQLPGGLAEELFGRYEVQERQSFYVVLDEK</sequence>
<dbReference type="Pfam" id="PF00293">
    <property type="entry name" value="NUDIX"/>
    <property type="match status" value="1"/>
</dbReference>
<evidence type="ECO:0000313" key="4">
    <source>
        <dbReference type="EMBL" id="CAD8792303.1"/>
    </source>
</evidence>
<dbReference type="CDD" id="cd04511">
    <property type="entry name" value="NUDIX_Hydrolase"/>
    <property type="match status" value="1"/>
</dbReference>
<evidence type="ECO:0000259" key="3">
    <source>
        <dbReference type="PROSITE" id="PS51462"/>
    </source>
</evidence>
<dbReference type="PANTHER" id="PTHR43222">
    <property type="entry name" value="NUDIX HYDROLASE 23"/>
    <property type="match status" value="1"/>
</dbReference>
<dbReference type="PROSITE" id="PS00893">
    <property type="entry name" value="NUDIX_BOX"/>
    <property type="match status" value="1"/>
</dbReference>
<name>A0A7S0YTF8_9CHLO</name>
<proteinExistence type="predicted"/>
<dbReference type="PROSITE" id="PS51462">
    <property type="entry name" value="NUDIX"/>
    <property type="match status" value="1"/>
</dbReference>
<feature type="compositionally biased region" description="Low complexity" evidence="2">
    <location>
        <begin position="331"/>
        <end position="352"/>
    </location>
</feature>
<dbReference type="EMBL" id="HBFM01033284">
    <property type="protein sequence ID" value="CAD8792303.1"/>
    <property type="molecule type" value="Transcribed_RNA"/>
</dbReference>
<reference evidence="4" key="1">
    <citation type="submission" date="2021-01" db="EMBL/GenBank/DDBJ databases">
        <authorList>
            <person name="Corre E."/>
            <person name="Pelletier E."/>
            <person name="Niang G."/>
            <person name="Scheremetjew M."/>
            <person name="Finn R."/>
            <person name="Kale V."/>
            <person name="Holt S."/>
            <person name="Cochrane G."/>
            <person name="Meng A."/>
            <person name="Brown T."/>
            <person name="Cohen L."/>
        </authorList>
    </citation>
    <scope>NUCLEOTIDE SEQUENCE</scope>
    <source>
        <strain evidence="4">SAG 63-3</strain>
    </source>
</reference>
<protein>
    <recommendedName>
        <fullName evidence="3">Nudix hydrolase domain-containing protein</fullName>
    </recommendedName>
</protein>
<evidence type="ECO:0000256" key="1">
    <source>
        <dbReference type="ARBA" id="ARBA00022801"/>
    </source>
</evidence>
<feature type="domain" description="Nudix hydrolase" evidence="3">
    <location>
        <begin position="160"/>
        <end position="284"/>
    </location>
</feature>
<gene>
    <name evidence="4" type="ORF">PPAR00522_LOCUS21750</name>
</gene>
<evidence type="ECO:0000256" key="2">
    <source>
        <dbReference type="SAM" id="MobiDB-lite"/>
    </source>
</evidence>
<organism evidence="4">
    <name type="scientific">Polytomella parva</name>
    <dbReference type="NCBI Taxonomy" id="51329"/>
    <lineage>
        <taxon>Eukaryota</taxon>
        <taxon>Viridiplantae</taxon>
        <taxon>Chlorophyta</taxon>
        <taxon>core chlorophytes</taxon>
        <taxon>Chlorophyceae</taxon>
        <taxon>CS clade</taxon>
        <taxon>Chlamydomonadales</taxon>
        <taxon>Chlamydomonadaceae</taxon>
        <taxon>Polytomella</taxon>
    </lineage>
</organism>
<dbReference type="Gene3D" id="3.90.79.10">
    <property type="entry name" value="Nucleoside Triphosphate Pyrophosphohydrolase"/>
    <property type="match status" value="1"/>
</dbReference>
<dbReference type="Pfam" id="PF14803">
    <property type="entry name" value="Zn_ribbon_Nudix"/>
    <property type="match status" value="1"/>
</dbReference>
<dbReference type="AlphaFoldDB" id="A0A7S0YTF8"/>
<keyword evidence="1" id="KW-0378">Hydrolase</keyword>
<dbReference type="SUPFAM" id="SSF55811">
    <property type="entry name" value="Nudix"/>
    <property type="match status" value="1"/>
</dbReference>
<dbReference type="PANTHER" id="PTHR43222:SF2">
    <property type="entry name" value="NUDIX HYDROLASE 23, CHLOROPLASTIC"/>
    <property type="match status" value="1"/>
</dbReference>
<feature type="region of interest" description="Disordered" evidence="2">
    <location>
        <begin position="302"/>
        <end position="422"/>
    </location>
</feature>